<dbReference type="Gene3D" id="2.130.10.10">
    <property type="entry name" value="YVTN repeat-like/Quinoprotein amine dehydrogenase"/>
    <property type="match status" value="3"/>
</dbReference>
<evidence type="ECO:0000313" key="4">
    <source>
        <dbReference type="Proteomes" id="UP001491310"/>
    </source>
</evidence>
<keyword evidence="1" id="KW-0853">WD repeat</keyword>
<evidence type="ECO:0008006" key="5">
    <source>
        <dbReference type="Google" id="ProtNLM"/>
    </source>
</evidence>
<evidence type="ECO:0000256" key="2">
    <source>
        <dbReference type="SAM" id="MobiDB-lite"/>
    </source>
</evidence>
<feature type="repeat" description="WD" evidence="1">
    <location>
        <begin position="146"/>
        <end position="187"/>
    </location>
</feature>
<dbReference type="Proteomes" id="UP001491310">
    <property type="component" value="Unassembled WGS sequence"/>
</dbReference>
<dbReference type="InterPro" id="IPR044622">
    <property type="entry name" value="PCN"/>
</dbReference>
<sequence>MQAVPNHSYRFLSTAATSDGSVLAVARDNGSIEVWETATWTCFQRLPGREEASLSCMAWAQDPVDGSERLFTGGLDGALTEWDLRTRQPRHVGDSFGGAVWALAAEPRGQLKEGEAPRVAVACDDGVVRIFTAEGLSPGLTYARSMPALGSRLLSVAWHPSGKSVLVGTAAGTLHSWDLASSRELLRINVGDGGGKEQCVWAALVLPDGTMVSGDAAGGVQFWDARLGTRLASFHRHAADVLALAAAPEGNAVFAAGVDSQLAAFKLVTGQKGKPERWVFTESKRPHSHDVRTLTVAAVLGGDPILVSAGNDAQILVHSVPCFSQEHPVRVCKCPQPPLLAHASGAALPHLLSAQGTQVDLWCLGVAHNRQQHAVSLSGWAWAEGAPVDVGQEPRHLARIAAKGPGHVAVAAMSPDGRAVAFCEAGPGSLRLFRLTSAPGSEAVALSRQSLPDKLPAAVALAFCADGSRLLMATPDARVVVIDLDKNEVTQTFAEAAQQEESATWSPGEAGASGRSAAARLASVVTQLLVSPDDSWAAMVTPRLTHLYDLTAMKYHGRLPVFEEGGAVTAAAFGPAGDVIALATAGNHVAVLEAATLRHTPWSLANTARPPQRLLQMPGSVCGISFCPDPQIKSAVLHTTSSLCHVDFEAPAAAGAAKGRRRSRLPQPDPARSAGANFRVLPLENPCLLCTYTSTNAALLVEKAWTEITKTFPPPLYRHRYGT</sequence>
<organism evidence="3 4">
    <name type="scientific">Coccomyxa subellipsoidea</name>
    <dbReference type="NCBI Taxonomy" id="248742"/>
    <lineage>
        <taxon>Eukaryota</taxon>
        <taxon>Viridiplantae</taxon>
        <taxon>Chlorophyta</taxon>
        <taxon>core chlorophytes</taxon>
        <taxon>Trebouxiophyceae</taxon>
        <taxon>Trebouxiophyceae incertae sedis</taxon>
        <taxon>Coccomyxaceae</taxon>
        <taxon>Coccomyxa</taxon>
    </lineage>
</organism>
<proteinExistence type="predicted"/>
<keyword evidence="4" id="KW-1185">Reference proteome</keyword>
<gene>
    <name evidence="3" type="ORF">WJX75_001341</name>
</gene>
<dbReference type="InterPro" id="IPR015943">
    <property type="entry name" value="WD40/YVTN_repeat-like_dom_sf"/>
</dbReference>
<dbReference type="PROSITE" id="PS50082">
    <property type="entry name" value="WD_REPEATS_2"/>
    <property type="match status" value="1"/>
</dbReference>
<dbReference type="InterPro" id="IPR036322">
    <property type="entry name" value="WD40_repeat_dom_sf"/>
</dbReference>
<comment type="caution">
    <text evidence="3">The sequence shown here is derived from an EMBL/GenBank/DDBJ whole genome shotgun (WGS) entry which is preliminary data.</text>
</comment>
<dbReference type="PANTHER" id="PTHR45086">
    <property type="entry name" value="WD REPEAT-CONTAINING PROTEIN PCN"/>
    <property type="match status" value="1"/>
</dbReference>
<dbReference type="SUPFAM" id="SSF50969">
    <property type="entry name" value="YVTN repeat-like/Quinoprotein amine dehydrogenase"/>
    <property type="match status" value="1"/>
</dbReference>
<name>A0ABR2YP16_9CHLO</name>
<reference evidence="3 4" key="1">
    <citation type="journal article" date="2024" name="Nat. Commun.">
        <title>Phylogenomics reveals the evolutionary origins of lichenization in chlorophyte algae.</title>
        <authorList>
            <person name="Puginier C."/>
            <person name="Libourel C."/>
            <person name="Otte J."/>
            <person name="Skaloud P."/>
            <person name="Haon M."/>
            <person name="Grisel S."/>
            <person name="Petersen M."/>
            <person name="Berrin J.G."/>
            <person name="Delaux P.M."/>
            <person name="Dal Grande F."/>
            <person name="Keller J."/>
        </authorList>
    </citation>
    <scope>NUCLEOTIDE SEQUENCE [LARGE SCALE GENOMIC DNA]</scope>
    <source>
        <strain evidence="3 4">SAG 216-7</strain>
    </source>
</reference>
<feature type="region of interest" description="Disordered" evidence="2">
    <location>
        <begin position="655"/>
        <end position="674"/>
    </location>
</feature>
<dbReference type="PANTHER" id="PTHR45086:SF1">
    <property type="entry name" value="WD REPEAT-CONTAINING PROTEIN PCN"/>
    <property type="match status" value="1"/>
</dbReference>
<dbReference type="InterPro" id="IPR001680">
    <property type="entry name" value="WD40_rpt"/>
</dbReference>
<accession>A0ABR2YP16</accession>
<dbReference type="EMBL" id="JALJOT010000007">
    <property type="protein sequence ID" value="KAK9908678.1"/>
    <property type="molecule type" value="Genomic_DNA"/>
</dbReference>
<dbReference type="SMART" id="SM00320">
    <property type="entry name" value="WD40"/>
    <property type="match status" value="8"/>
</dbReference>
<protein>
    <recommendedName>
        <fullName evidence="5">WD40 repeat-like protein</fullName>
    </recommendedName>
</protein>
<dbReference type="SUPFAM" id="SSF50978">
    <property type="entry name" value="WD40 repeat-like"/>
    <property type="match status" value="1"/>
</dbReference>
<evidence type="ECO:0000256" key="1">
    <source>
        <dbReference type="PROSITE-ProRule" id="PRU00221"/>
    </source>
</evidence>
<evidence type="ECO:0000313" key="3">
    <source>
        <dbReference type="EMBL" id="KAK9908678.1"/>
    </source>
</evidence>
<dbReference type="InterPro" id="IPR011044">
    <property type="entry name" value="Quino_amine_DH_bsu"/>
</dbReference>